<dbReference type="EMBL" id="CASHSV030000823">
    <property type="protein sequence ID" value="CAJ2675952.1"/>
    <property type="molecule type" value="Genomic_DNA"/>
</dbReference>
<protein>
    <submittedName>
        <fullName evidence="1">Uncharacterized protein</fullName>
    </submittedName>
</protein>
<name>A0ACB0M282_TRIPR</name>
<organism evidence="1 2">
    <name type="scientific">Trifolium pratense</name>
    <name type="common">Red clover</name>
    <dbReference type="NCBI Taxonomy" id="57577"/>
    <lineage>
        <taxon>Eukaryota</taxon>
        <taxon>Viridiplantae</taxon>
        <taxon>Streptophyta</taxon>
        <taxon>Embryophyta</taxon>
        <taxon>Tracheophyta</taxon>
        <taxon>Spermatophyta</taxon>
        <taxon>Magnoliopsida</taxon>
        <taxon>eudicotyledons</taxon>
        <taxon>Gunneridae</taxon>
        <taxon>Pentapetalae</taxon>
        <taxon>rosids</taxon>
        <taxon>fabids</taxon>
        <taxon>Fabales</taxon>
        <taxon>Fabaceae</taxon>
        <taxon>Papilionoideae</taxon>
        <taxon>50 kb inversion clade</taxon>
        <taxon>NPAAA clade</taxon>
        <taxon>Hologalegina</taxon>
        <taxon>IRL clade</taxon>
        <taxon>Trifolieae</taxon>
        <taxon>Trifolium</taxon>
    </lineage>
</organism>
<proteinExistence type="predicted"/>
<accession>A0ACB0M282</accession>
<dbReference type="Proteomes" id="UP001177021">
    <property type="component" value="Unassembled WGS sequence"/>
</dbReference>
<evidence type="ECO:0000313" key="2">
    <source>
        <dbReference type="Proteomes" id="UP001177021"/>
    </source>
</evidence>
<comment type="caution">
    <text evidence="1">The sequence shown here is derived from an EMBL/GenBank/DDBJ whole genome shotgun (WGS) entry which is preliminary data.</text>
</comment>
<reference evidence="1" key="1">
    <citation type="submission" date="2023-10" db="EMBL/GenBank/DDBJ databases">
        <authorList>
            <person name="Rodriguez Cubillos JULIANA M."/>
            <person name="De Vega J."/>
        </authorList>
    </citation>
    <scope>NUCLEOTIDE SEQUENCE</scope>
</reference>
<evidence type="ECO:0000313" key="1">
    <source>
        <dbReference type="EMBL" id="CAJ2675952.1"/>
    </source>
</evidence>
<gene>
    <name evidence="1" type="ORF">MILVUS5_LOCUS38819</name>
</gene>
<sequence length="146" mass="17362">MRILCHELSFCNTAVGFIIRCIQIYYESENHLFSTCTTSWLVWSKVHRWFGLISVLPDSVSSLLNSFLNCYRKKNGFKGVLLVWHAVIWVIWRVRNERIFSGKFVEPPEIFDRIQYTSWNWLLAKKISSPCLFYEWCVNPMNCIAR</sequence>
<keyword evidence="2" id="KW-1185">Reference proteome</keyword>